<reference evidence="2 3" key="1">
    <citation type="submission" date="2017-06" db="EMBL/GenBank/DDBJ databases">
        <title>Ensifer strains isolated from leguminous trees and herbs display diverse denitrification phenotypes with some acting as strong N2O sinks.</title>
        <authorList>
            <person name="Woliy K."/>
            <person name="Mania D."/>
            <person name="Bakken L.R."/>
            <person name="Frostegard A."/>
        </authorList>
    </citation>
    <scope>NUCLEOTIDE SEQUENCE [LARGE SCALE GENOMIC DNA]</scope>
    <source>
        <strain evidence="2 3">AC50a</strain>
    </source>
</reference>
<evidence type="ECO:0000313" key="3">
    <source>
        <dbReference type="Proteomes" id="UP000231987"/>
    </source>
</evidence>
<organism evidence="2 3">
    <name type="scientific">Rhizobium meliloti</name>
    <name type="common">Ensifer meliloti</name>
    <name type="synonym">Sinorhizobium meliloti</name>
    <dbReference type="NCBI Taxonomy" id="382"/>
    <lineage>
        <taxon>Bacteria</taxon>
        <taxon>Pseudomonadati</taxon>
        <taxon>Pseudomonadota</taxon>
        <taxon>Alphaproteobacteria</taxon>
        <taxon>Hyphomicrobiales</taxon>
        <taxon>Rhizobiaceae</taxon>
        <taxon>Sinorhizobium/Ensifer group</taxon>
        <taxon>Sinorhizobium</taxon>
    </lineage>
</organism>
<protein>
    <submittedName>
        <fullName evidence="2">Antitoxin of toxin-antitoxin stability system</fullName>
    </submittedName>
</protein>
<comment type="caution">
    <text evidence="2">The sequence shown here is derived from an EMBL/GenBank/DDBJ whole genome shotgun (WGS) entry which is preliminary data.</text>
</comment>
<evidence type="ECO:0000313" key="2">
    <source>
        <dbReference type="EMBL" id="PJR12841.1"/>
    </source>
</evidence>
<evidence type="ECO:0000256" key="1">
    <source>
        <dbReference type="SAM" id="MobiDB-lite"/>
    </source>
</evidence>
<feature type="region of interest" description="Disordered" evidence="1">
    <location>
        <begin position="1"/>
        <end position="38"/>
    </location>
</feature>
<sequence>MRRARGGSERERTGEAERESAQAGPSFPPQGGPHASHRAARSGWFDSVYDDFETICAILGIRLKTRSMRTGGGSSSSKPCIWFSGFYSQGDGACFEGCYRYQQGSIRKIRTHAPLDKELHRIADTLLSVQRRNFYQITAEVSHRGRYCHAYSMDVSVERDSPNYQRLSGDDETIVIEALRDLANWLYRQLEQEYEYLSSNEVVDEALLANAYTFTECGRRFG</sequence>
<dbReference type="AlphaFoldDB" id="A0A2J0YX47"/>
<accession>A0A2J0YX47</accession>
<feature type="compositionally biased region" description="Basic and acidic residues" evidence="1">
    <location>
        <begin position="1"/>
        <end position="20"/>
    </location>
</feature>
<dbReference type="Proteomes" id="UP000231987">
    <property type="component" value="Unassembled WGS sequence"/>
</dbReference>
<gene>
    <name evidence="2" type="ORF">CEJ86_24715</name>
</gene>
<proteinExistence type="predicted"/>
<name>A0A2J0YX47_RHIML</name>
<dbReference type="EMBL" id="NJGD01000014">
    <property type="protein sequence ID" value="PJR12841.1"/>
    <property type="molecule type" value="Genomic_DNA"/>
</dbReference>
<dbReference type="RefSeq" id="WP_100673894.1">
    <property type="nucleotide sequence ID" value="NZ_NJGD01000014.1"/>
</dbReference>